<dbReference type="PANTHER" id="PTHR40630">
    <property type="entry name" value="POSSIBLE DNA-BINDING PROTEIN"/>
    <property type="match status" value="1"/>
</dbReference>
<evidence type="ECO:0000313" key="2">
    <source>
        <dbReference type="EMBL" id="NKY49732.1"/>
    </source>
</evidence>
<reference evidence="2 3" key="1">
    <citation type="submission" date="2020-04" db="EMBL/GenBank/DDBJ databases">
        <title>MicrobeNet Type strains.</title>
        <authorList>
            <person name="Nicholson A.C."/>
        </authorList>
    </citation>
    <scope>NUCLEOTIDE SEQUENCE [LARGE SCALE GENOMIC DNA]</scope>
    <source>
        <strain evidence="2 3">JCM 12354</strain>
    </source>
</reference>
<keyword evidence="3" id="KW-1185">Reference proteome</keyword>
<organism evidence="2 3">
    <name type="scientific">Nocardia vermiculata</name>
    <dbReference type="NCBI Taxonomy" id="257274"/>
    <lineage>
        <taxon>Bacteria</taxon>
        <taxon>Bacillati</taxon>
        <taxon>Actinomycetota</taxon>
        <taxon>Actinomycetes</taxon>
        <taxon>Mycobacteriales</taxon>
        <taxon>Nocardiaceae</taxon>
        <taxon>Nocardia</taxon>
    </lineage>
</organism>
<dbReference type="RefSeq" id="WP_067867543.1">
    <property type="nucleotide sequence ID" value="NZ_JAAXOP010000002.1"/>
</dbReference>
<accession>A0A846XUN5</accession>
<dbReference type="PANTHER" id="PTHR40630:SF1">
    <property type="entry name" value="DNA-BINDING PROTEIN"/>
    <property type="match status" value="1"/>
</dbReference>
<dbReference type="Pfam" id="PF11338">
    <property type="entry name" value="DUF3140"/>
    <property type="match status" value="1"/>
</dbReference>
<comment type="caution">
    <text evidence="2">The sequence shown here is derived from an EMBL/GenBank/DDBJ whole genome shotgun (WGS) entry which is preliminary data.</text>
</comment>
<protein>
    <submittedName>
        <fullName evidence="2">DUF3140 domain-containing protein</fullName>
    </submittedName>
</protein>
<name>A0A846XUN5_9NOCA</name>
<dbReference type="EMBL" id="JAAXOP010000002">
    <property type="protein sequence ID" value="NKY49732.1"/>
    <property type="molecule type" value="Genomic_DNA"/>
</dbReference>
<sequence length="113" mass="12760">MADTEVDDQLWDEFHQLVNMSSRQLSEWLRTTGGYTETETLPDHAGPELGRRILAILGKRRTDVDTDDIAVMRTAVDRITAAIGPDAEDEPRAGSDRWRRRLMSMGHDPLGPE</sequence>
<proteinExistence type="predicted"/>
<evidence type="ECO:0000256" key="1">
    <source>
        <dbReference type="SAM" id="MobiDB-lite"/>
    </source>
</evidence>
<gene>
    <name evidence="2" type="ORF">HGA08_05825</name>
</gene>
<dbReference type="InterPro" id="IPR021487">
    <property type="entry name" value="DUF3140"/>
</dbReference>
<evidence type="ECO:0000313" key="3">
    <source>
        <dbReference type="Proteomes" id="UP000565711"/>
    </source>
</evidence>
<dbReference type="Proteomes" id="UP000565711">
    <property type="component" value="Unassembled WGS sequence"/>
</dbReference>
<dbReference type="AlphaFoldDB" id="A0A846XUN5"/>
<feature type="region of interest" description="Disordered" evidence="1">
    <location>
        <begin position="84"/>
        <end position="113"/>
    </location>
</feature>